<feature type="signal peptide" evidence="2">
    <location>
        <begin position="1"/>
        <end position="19"/>
    </location>
</feature>
<sequence>MRNTIAALALASTPTLALAHEGHGAVGLFHHLMDLAPAIALVAVVAFIVYKRANKS</sequence>
<dbReference type="AlphaFoldDB" id="A0A6G9QMT8"/>
<feature type="chain" id="PRO_5026051947" evidence="2">
    <location>
        <begin position="20"/>
        <end position="56"/>
    </location>
</feature>
<evidence type="ECO:0000256" key="2">
    <source>
        <dbReference type="SAM" id="SignalP"/>
    </source>
</evidence>
<keyword evidence="4" id="KW-1185">Reference proteome</keyword>
<name>A0A6G9QMT8_9GAMM</name>
<dbReference type="KEGG" id="saes:HBH39_13605"/>
<keyword evidence="2" id="KW-0732">Signal</keyword>
<evidence type="ECO:0000313" key="3">
    <source>
        <dbReference type="EMBL" id="QIR15403.1"/>
    </source>
</evidence>
<reference evidence="3 4" key="1">
    <citation type="submission" date="2020-03" db="EMBL/GenBank/DDBJ databases">
        <title>Complete genome sequence of Shewanella sp.</title>
        <authorList>
            <person name="Kim Y.-S."/>
            <person name="Kim S.-J."/>
            <person name="Jung H.-K."/>
            <person name="Kim K.-H."/>
        </authorList>
    </citation>
    <scope>NUCLEOTIDE SEQUENCE [LARGE SCALE GENOMIC DNA]</scope>
    <source>
        <strain evidence="3 4">PN3F2</strain>
    </source>
</reference>
<accession>A0A6G9QMT8</accession>
<dbReference type="Proteomes" id="UP000502608">
    <property type="component" value="Chromosome"/>
</dbReference>
<proteinExistence type="predicted"/>
<protein>
    <submittedName>
        <fullName evidence="3">Uncharacterized protein</fullName>
    </submittedName>
</protein>
<keyword evidence="1" id="KW-1133">Transmembrane helix</keyword>
<gene>
    <name evidence="3" type="ORF">HBH39_13605</name>
</gene>
<feature type="transmembrane region" description="Helical" evidence="1">
    <location>
        <begin position="29"/>
        <end position="50"/>
    </location>
</feature>
<keyword evidence="1" id="KW-0812">Transmembrane</keyword>
<evidence type="ECO:0000256" key="1">
    <source>
        <dbReference type="SAM" id="Phobius"/>
    </source>
</evidence>
<dbReference type="EMBL" id="CP050313">
    <property type="protein sequence ID" value="QIR15403.1"/>
    <property type="molecule type" value="Genomic_DNA"/>
</dbReference>
<evidence type="ECO:0000313" key="4">
    <source>
        <dbReference type="Proteomes" id="UP000502608"/>
    </source>
</evidence>
<keyword evidence="1" id="KW-0472">Membrane</keyword>
<dbReference type="RefSeq" id="WP_167679156.1">
    <property type="nucleotide sequence ID" value="NZ_CP050313.1"/>
</dbReference>
<organism evidence="3 4">
    <name type="scientific">Shewanella aestuarii</name>
    <dbReference type="NCBI Taxonomy" id="1028752"/>
    <lineage>
        <taxon>Bacteria</taxon>
        <taxon>Pseudomonadati</taxon>
        <taxon>Pseudomonadota</taxon>
        <taxon>Gammaproteobacteria</taxon>
        <taxon>Alteromonadales</taxon>
        <taxon>Shewanellaceae</taxon>
        <taxon>Shewanella</taxon>
    </lineage>
</organism>